<dbReference type="Gene3D" id="3.65.10.10">
    <property type="entry name" value="Enolpyruvate transferase domain"/>
    <property type="match status" value="2"/>
</dbReference>
<reference evidence="3" key="1">
    <citation type="submission" date="2013-08" db="EMBL/GenBank/DDBJ databases">
        <authorList>
            <person name="Mendez C."/>
            <person name="Richter M."/>
            <person name="Ferrer M."/>
            <person name="Sanchez J."/>
        </authorList>
    </citation>
    <scope>NUCLEOTIDE SEQUENCE</scope>
</reference>
<protein>
    <submittedName>
        <fullName evidence="3">3-phosphoshikimate 1-carboxyvinyltransferase, core domain protein</fullName>
    </submittedName>
</protein>
<dbReference type="GO" id="GO:0009423">
    <property type="term" value="P:chorismate biosynthetic process"/>
    <property type="evidence" value="ECO:0007669"/>
    <property type="project" value="TreeGrafter"/>
</dbReference>
<dbReference type="InterPro" id="IPR001986">
    <property type="entry name" value="Enolpyruvate_Tfrase_dom"/>
</dbReference>
<dbReference type="InterPro" id="IPR036968">
    <property type="entry name" value="Enolpyruvate_Tfrase_sf"/>
</dbReference>
<keyword evidence="1 3" id="KW-0808">Transferase</keyword>
<dbReference type="Pfam" id="PF00275">
    <property type="entry name" value="EPSP_synthase"/>
    <property type="match status" value="1"/>
</dbReference>
<proteinExistence type="predicted"/>
<dbReference type="PANTHER" id="PTHR21090">
    <property type="entry name" value="AROM/DEHYDROQUINATE SYNTHASE"/>
    <property type="match status" value="1"/>
</dbReference>
<dbReference type="EMBL" id="AUZX01002783">
    <property type="protein sequence ID" value="EQD75711.1"/>
    <property type="molecule type" value="Genomic_DNA"/>
</dbReference>
<dbReference type="SUPFAM" id="SSF55205">
    <property type="entry name" value="EPT/RTPC-like"/>
    <property type="match status" value="1"/>
</dbReference>
<feature type="domain" description="Enolpyruvate transferase" evidence="2">
    <location>
        <begin position="1"/>
        <end position="167"/>
    </location>
</feature>
<reference evidence="3" key="2">
    <citation type="journal article" date="2014" name="ISME J.">
        <title>Microbial stratification in low pH oxic and suboxic macroscopic growths along an acid mine drainage.</title>
        <authorList>
            <person name="Mendez-Garcia C."/>
            <person name="Mesa V."/>
            <person name="Sprenger R.R."/>
            <person name="Richter M."/>
            <person name="Diez M.S."/>
            <person name="Solano J."/>
            <person name="Bargiela R."/>
            <person name="Golyshina O.V."/>
            <person name="Manteca A."/>
            <person name="Ramos J.L."/>
            <person name="Gallego J.R."/>
            <person name="Llorente I."/>
            <person name="Martins Dos Santos V.A."/>
            <person name="Jensen O.N."/>
            <person name="Pelaez A.I."/>
            <person name="Sanchez J."/>
            <person name="Ferrer M."/>
        </authorList>
    </citation>
    <scope>NUCLEOTIDE SEQUENCE</scope>
</reference>
<dbReference type="AlphaFoldDB" id="T1BS35"/>
<feature type="non-terminal residue" evidence="3">
    <location>
        <position position="1"/>
    </location>
</feature>
<dbReference type="GO" id="GO:0003866">
    <property type="term" value="F:3-phosphoshikimate 1-carboxyvinyltransferase activity"/>
    <property type="evidence" value="ECO:0007669"/>
    <property type="project" value="TreeGrafter"/>
</dbReference>
<evidence type="ECO:0000256" key="1">
    <source>
        <dbReference type="ARBA" id="ARBA00022679"/>
    </source>
</evidence>
<gene>
    <name evidence="3" type="ORF">B1A_03813</name>
</gene>
<feature type="non-terminal residue" evidence="3">
    <location>
        <position position="168"/>
    </location>
</feature>
<dbReference type="PANTHER" id="PTHR21090:SF5">
    <property type="entry name" value="PENTAFUNCTIONAL AROM POLYPEPTIDE"/>
    <property type="match status" value="1"/>
</dbReference>
<sequence>GETTLTELAPTRDHTERMLQSFGVELEMSERSISIQGGQILKSPGMVEVPGDISHAAFLLGAAALADGGRASILGVGLNPGRIGFLDVLERMGASVRREFLRSDPEPVGNVHLEAGRLRGVRIDPTEVPGLIDELPVIAALALAAEGETRVEGAGELRFKETDRILAL</sequence>
<accession>T1BS35</accession>
<organism evidence="3">
    <name type="scientific">mine drainage metagenome</name>
    <dbReference type="NCBI Taxonomy" id="410659"/>
    <lineage>
        <taxon>unclassified sequences</taxon>
        <taxon>metagenomes</taxon>
        <taxon>ecological metagenomes</taxon>
    </lineage>
</organism>
<dbReference type="InterPro" id="IPR013792">
    <property type="entry name" value="RNA3'P_cycl/enolpyr_Trfase_a/b"/>
</dbReference>
<comment type="caution">
    <text evidence="3">The sequence shown here is derived from an EMBL/GenBank/DDBJ whole genome shotgun (WGS) entry which is preliminary data.</text>
</comment>
<name>T1BS35_9ZZZZ</name>
<evidence type="ECO:0000313" key="3">
    <source>
        <dbReference type="EMBL" id="EQD75711.1"/>
    </source>
</evidence>
<evidence type="ECO:0000259" key="2">
    <source>
        <dbReference type="Pfam" id="PF00275"/>
    </source>
</evidence>